<dbReference type="AlphaFoldDB" id="A0A1I5KR89"/>
<keyword evidence="1" id="KW-1133">Transmembrane helix</keyword>
<protein>
    <recommendedName>
        <fullName evidence="4">TrbC/VIRB2 family protein</fullName>
    </recommendedName>
</protein>
<accession>A0A1I5KR89</accession>
<proteinExistence type="predicted"/>
<feature type="transmembrane region" description="Helical" evidence="1">
    <location>
        <begin position="62"/>
        <end position="82"/>
    </location>
</feature>
<feature type="transmembrane region" description="Helical" evidence="1">
    <location>
        <begin position="102"/>
        <end position="122"/>
    </location>
</feature>
<evidence type="ECO:0008006" key="4">
    <source>
        <dbReference type="Google" id="ProtNLM"/>
    </source>
</evidence>
<name>A0A1I5KR89_9PSEU</name>
<keyword evidence="1" id="KW-0812">Transmembrane</keyword>
<dbReference type="RefSeq" id="WP_244287172.1">
    <property type="nucleotide sequence ID" value="NZ_FOWC01000003.1"/>
</dbReference>
<organism evidence="2 3">
    <name type="scientific">Amycolatopsis rubida</name>
    <dbReference type="NCBI Taxonomy" id="112413"/>
    <lineage>
        <taxon>Bacteria</taxon>
        <taxon>Bacillati</taxon>
        <taxon>Actinomycetota</taxon>
        <taxon>Actinomycetes</taxon>
        <taxon>Pseudonocardiales</taxon>
        <taxon>Pseudonocardiaceae</taxon>
        <taxon>Amycolatopsis</taxon>
    </lineage>
</organism>
<dbReference type="Proteomes" id="UP000199137">
    <property type="component" value="Unassembled WGS sequence"/>
</dbReference>
<evidence type="ECO:0000313" key="3">
    <source>
        <dbReference type="Proteomes" id="UP000199137"/>
    </source>
</evidence>
<evidence type="ECO:0000313" key="2">
    <source>
        <dbReference type="EMBL" id="SFO87670.1"/>
    </source>
</evidence>
<dbReference type="InterPro" id="IPR043993">
    <property type="entry name" value="T4SS_pilin"/>
</dbReference>
<dbReference type="EMBL" id="FOWC01000003">
    <property type="protein sequence ID" value="SFO87670.1"/>
    <property type="molecule type" value="Genomic_DNA"/>
</dbReference>
<evidence type="ECO:0000256" key="1">
    <source>
        <dbReference type="SAM" id="Phobius"/>
    </source>
</evidence>
<dbReference type="STRING" id="112413.SAMN05421854_103312"/>
<gene>
    <name evidence="2" type="ORF">SAMN05421854_103312</name>
</gene>
<sequence length="123" mass="12469">MSLRPPRPRRVASVRRLRAVAVLGVAGALLLAAAAPAAADAIVVAAPPGSLAQVIDNLRGILIGLLVGLATLFLTIGAVRYLAADGDASEVERAKKSLRNAAIGYGLAMLAPVLVEVLKSVVG</sequence>
<dbReference type="Pfam" id="PF18895">
    <property type="entry name" value="T4SS_pilin"/>
    <property type="match status" value="1"/>
</dbReference>
<reference evidence="3" key="1">
    <citation type="submission" date="2016-10" db="EMBL/GenBank/DDBJ databases">
        <authorList>
            <person name="Varghese N."/>
            <person name="Submissions S."/>
        </authorList>
    </citation>
    <scope>NUCLEOTIDE SEQUENCE [LARGE SCALE GENOMIC DNA]</scope>
    <source>
        <strain evidence="3">DSM 44637</strain>
    </source>
</reference>
<keyword evidence="1" id="KW-0472">Membrane</keyword>